<protein>
    <submittedName>
        <fullName evidence="1">Uncharacterized protein</fullName>
    </submittedName>
</protein>
<dbReference type="Proteomes" id="UP000499080">
    <property type="component" value="Unassembled WGS sequence"/>
</dbReference>
<gene>
    <name evidence="1" type="ORF">AVEN_263763_1</name>
</gene>
<accession>A0A4Y2AU49</accession>
<evidence type="ECO:0000313" key="1">
    <source>
        <dbReference type="EMBL" id="GBL82705.1"/>
    </source>
</evidence>
<keyword evidence="2" id="KW-1185">Reference proteome</keyword>
<comment type="caution">
    <text evidence="1">The sequence shown here is derived from an EMBL/GenBank/DDBJ whole genome shotgun (WGS) entry which is preliminary data.</text>
</comment>
<organism evidence="1 2">
    <name type="scientific">Araneus ventricosus</name>
    <name type="common">Orbweaver spider</name>
    <name type="synonym">Epeira ventricosa</name>
    <dbReference type="NCBI Taxonomy" id="182803"/>
    <lineage>
        <taxon>Eukaryota</taxon>
        <taxon>Metazoa</taxon>
        <taxon>Ecdysozoa</taxon>
        <taxon>Arthropoda</taxon>
        <taxon>Chelicerata</taxon>
        <taxon>Arachnida</taxon>
        <taxon>Araneae</taxon>
        <taxon>Araneomorphae</taxon>
        <taxon>Entelegynae</taxon>
        <taxon>Araneoidea</taxon>
        <taxon>Araneidae</taxon>
        <taxon>Araneus</taxon>
    </lineage>
</organism>
<dbReference type="OrthoDB" id="10348911at2759"/>
<evidence type="ECO:0000313" key="2">
    <source>
        <dbReference type="Proteomes" id="UP000499080"/>
    </source>
</evidence>
<proteinExistence type="predicted"/>
<dbReference type="EMBL" id="BGPR01000029">
    <property type="protein sequence ID" value="GBL82705.1"/>
    <property type="molecule type" value="Genomic_DNA"/>
</dbReference>
<reference evidence="1 2" key="1">
    <citation type="journal article" date="2019" name="Sci. Rep.">
        <title>Orb-weaving spider Araneus ventricosus genome elucidates the spidroin gene catalogue.</title>
        <authorList>
            <person name="Kono N."/>
            <person name="Nakamura H."/>
            <person name="Ohtoshi R."/>
            <person name="Moran D.A.P."/>
            <person name="Shinohara A."/>
            <person name="Yoshida Y."/>
            <person name="Fujiwara M."/>
            <person name="Mori M."/>
            <person name="Tomita M."/>
            <person name="Arakawa K."/>
        </authorList>
    </citation>
    <scope>NUCLEOTIDE SEQUENCE [LARGE SCALE GENOMIC DNA]</scope>
</reference>
<name>A0A4Y2AU49_ARAVE</name>
<sequence length="106" mass="12337">MDAFVDTETEHKYHHKRSKEIRMRYRRGKNGSSCLCVCGLTESMGDEFHFKGCALRWAPLNNGQLQHPLPQQISLRNPSVPKILFYSILSVHELDFIPLFFSRILC</sequence>
<dbReference type="AlphaFoldDB" id="A0A4Y2AU49"/>